<dbReference type="InterPro" id="IPR013103">
    <property type="entry name" value="RVT_2"/>
</dbReference>
<dbReference type="STRING" id="1194695.A0A5A7TIZ7"/>
<dbReference type="Proteomes" id="UP000321947">
    <property type="component" value="Unassembled WGS sequence"/>
</dbReference>
<reference evidence="4 5" key="1">
    <citation type="submission" date="2019-08" db="EMBL/GenBank/DDBJ databases">
        <title>Draft genome sequences of two oriental melons (Cucumis melo L. var makuwa).</title>
        <authorList>
            <person name="Kwon S.-Y."/>
        </authorList>
    </citation>
    <scope>NUCLEOTIDE SEQUENCE [LARGE SCALE GENOMIC DNA]</scope>
    <source>
        <strain evidence="5">cv. Chang Bougi</strain>
        <strain evidence="4">cv. SW 3</strain>
        <tissue evidence="2">Leaf</tissue>
    </source>
</reference>
<dbReference type="AlphaFoldDB" id="A0A5A7TIZ7"/>
<protein>
    <submittedName>
        <fullName evidence="2">Reverse transcriptase</fullName>
    </submittedName>
</protein>
<evidence type="ECO:0000259" key="1">
    <source>
        <dbReference type="Pfam" id="PF07727"/>
    </source>
</evidence>
<dbReference type="EMBL" id="SSTE01016227">
    <property type="protein sequence ID" value="KAA0041976.1"/>
    <property type="molecule type" value="Genomic_DNA"/>
</dbReference>
<evidence type="ECO:0000313" key="5">
    <source>
        <dbReference type="Proteomes" id="UP000321947"/>
    </source>
</evidence>
<organism evidence="2 4">
    <name type="scientific">Cucumis melo var. makuwa</name>
    <name type="common">Oriental melon</name>
    <dbReference type="NCBI Taxonomy" id="1194695"/>
    <lineage>
        <taxon>Eukaryota</taxon>
        <taxon>Viridiplantae</taxon>
        <taxon>Streptophyta</taxon>
        <taxon>Embryophyta</taxon>
        <taxon>Tracheophyta</taxon>
        <taxon>Spermatophyta</taxon>
        <taxon>Magnoliopsida</taxon>
        <taxon>eudicotyledons</taxon>
        <taxon>Gunneridae</taxon>
        <taxon>Pentapetalae</taxon>
        <taxon>rosids</taxon>
        <taxon>fabids</taxon>
        <taxon>Cucurbitales</taxon>
        <taxon>Cucurbitaceae</taxon>
        <taxon>Benincaseae</taxon>
        <taxon>Cucumis</taxon>
    </lineage>
</organism>
<evidence type="ECO:0000313" key="2">
    <source>
        <dbReference type="EMBL" id="KAA0041976.1"/>
    </source>
</evidence>
<dbReference type="PANTHER" id="PTHR43383">
    <property type="entry name" value="NODULIN 6"/>
    <property type="match status" value="1"/>
</dbReference>
<name>A0A5A7TIZ7_CUCMM</name>
<accession>A0A5A7TIZ7</accession>
<proteinExistence type="predicted"/>
<dbReference type="GO" id="GO:0003964">
    <property type="term" value="F:RNA-directed DNA polymerase activity"/>
    <property type="evidence" value="ECO:0007669"/>
    <property type="project" value="UniProtKB-KW"/>
</dbReference>
<dbReference type="Proteomes" id="UP000321393">
    <property type="component" value="Unassembled WGS sequence"/>
</dbReference>
<gene>
    <name evidence="3" type="ORF">E5676_scaffold306G002030</name>
    <name evidence="2" type="ORF">E6C27_scaffold67G004130</name>
</gene>
<comment type="caution">
    <text evidence="2">The sequence shown here is derived from an EMBL/GenBank/DDBJ whole genome shotgun (WGS) entry which is preliminary data.</text>
</comment>
<dbReference type="EMBL" id="SSTD01007940">
    <property type="protein sequence ID" value="TYK17912.1"/>
    <property type="molecule type" value="Genomic_DNA"/>
</dbReference>
<dbReference type="PANTHER" id="PTHR43383:SF2">
    <property type="entry name" value="AMIDOHYDROLASE 2 FAMILY PROTEIN"/>
    <property type="match status" value="1"/>
</dbReference>
<feature type="domain" description="Reverse transcriptase Ty1/copia-type" evidence="1">
    <location>
        <begin position="132"/>
        <end position="208"/>
    </location>
</feature>
<sequence>MPSRVLKLQTPLKCLKSHIPLPTSFFMFIFRGRVRVKSLTLTGWRNLRKEVRFPSNQSSPVQDFEPLQDHGEQGHVDTEIILDGKSSNDENEFKAFTASLDSTLILKNIHIALECPEWKNVVMEEMRVFKKNKTWHTARLVTKEFTQTYGVNYSETFSSIAKLNTIRVLLSVAVNKNRRLYQLDIKNVFLNGDLEEEVYMSRPPGFEAQFSH</sequence>
<keyword evidence="2" id="KW-0808">Transferase</keyword>
<dbReference type="OrthoDB" id="1110694at2759"/>
<evidence type="ECO:0000313" key="4">
    <source>
        <dbReference type="Proteomes" id="UP000321393"/>
    </source>
</evidence>
<dbReference type="Pfam" id="PF07727">
    <property type="entry name" value="RVT_2"/>
    <property type="match status" value="1"/>
</dbReference>
<evidence type="ECO:0000313" key="3">
    <source>
        <dbReference type="EMBL" id="TYK17912.1"/>
    </source>
</evidence>
<keyword evidence="2" id="KW-0548">Nucleotidyltransferase</keyword>
<keyword evidence="2" id="KW-0695">RNA-directed DNA polymerase</keyword>